<dbReference type="PROSITE" id="PS51184">
    <property type="entry name" value="JMJC"/>
    <property type="match status" value="1"/>
</dbReference>
<dbReference type="InterPro" id="IPR041667">
    <property type="entry name" value="Cupin_8"/>
</dbReference>
<dbReference type="EMBL" id="CALNXI010000532">
    <property type="protein sequence ID" value="CAH3028747.1"/>
    <property type="molecule type" value="Genomic_DNA"/>
</dbReference>
<dbReference type="InterPro" id="IPR011992">
    <property type="entry name" value="EF-hand-dom_pair"/>
</dbReference>
<feature type="signal peptide" evidence="1">
    <location>
        <begin position="1"/>
        <end position="21"/>
    </location>
</feature>
<organism evidence="3 4">
    <name type="scientific">Porites evermanni</name>
    <dbReference type="NCBI Taxonomy" id="104178"/>
    <lineage>
        <taxon>Eukaryota</taxon>
        <taxon>Metazoa</taxon>
        <taxon>Cnidaria</taxon>
        <taxon>Anthozoa</taxon>
        <taxon>Hexacorallia</taxon>
        <taxon>Scleractinia</taxon>
        <taxon>Fungiina</taxon>
        <taxon>Poritidae</taxon>
        <taxon>Porites</taxon>
    </lineage>
</organism>
<evidence type="ECO:0000313" key="4">
    <source>
        <dbReference type="Proteomes" id="UP001159427"/>
    </source>
</evidence>
<proteinExistence type="predicted"/>
<feature type="chain" id="PRO_5045942228" description="JmjC domain-containing protein" evidence="1">
    <location>
        <begin position="22"/>
        <end position="555"/>
    </location>
</feature>
<accession>A0ABN8MJN9</accession>
<sequence>MKFYNLFLLFIFALNQRLSSSESHNELPRGHGEELGRHRDSDGHVDIIDAEDLPSPKQFWDQYASIRKPVIFRGAGKHFPAFHLWTDEYLKENYGELEVKLESKREKDEVPVGERGLGRDTIRSFLETYQEKDSYTVSQLPDPLSTEVMVLPFLMCGSFSERILEANLWLSSGGTRSMLHKDADNAINCLLNGTKNWILIHPDNEENIPVADGDRGYGGFATLDVESVNLIKYPKFKDVRWQHANMTPGDCLYLPYSYWHQVRSYGSKNMAVSVLFSRLTEFDPAGCEGARLDYTPLSDVNMVWTYPGHGPQTMGNTDPFELREEYLSLMEYADDKRMDVDLIFKMLTETEVMEEHEDARRIMAENVLKIIDVDNKGYASKEDIQGMTLEQLKQIANEVDGDPANTEEYEFALFEIDSVRSVFKRAMKDGSGKLTLENLIKHYEDFGGSAKVARELFNMLHPKNPGFVTEDELKEQLDNVLKLYLKKKDDDKSEMYRYGMCIKYGVSHYPRYHSRQWYTDRRIRLEWYEDKEIMKQTMPSSKLDAMATDSAHTEL</sequence>
<keyword evidence="1" id="KW-0732">Signal</keyword>
<dbReference type="SUPFAM" id="SSF51197">
    <property type="entry name" value="Clavaminate synthase-like"/>
    <property type="match status" value="1"/>
</dbReference>
<gene>
    <name evidence="3" type="ORF">PEVE_00034826</name>
</gene>
<reference evidence="3 4" key="1">
    <citation type="submission" date="2022-05" db="EMBL/GenBank/DDBJ databases">
        <authorList>
            <consortium name="Genoscope - CEA"/>
            <person name="William W."/>
        </authorList>
    </citation>
    <scope>NUCLEOTIDE SEQUENCE [LARGE SCALE GENOMIC DNA]</scope>
</reference>
<comment type="caution">
    <text evidence="3">The sequence shown here is derived from an EMBL/GenBank/DDBJ whole genome shotgun (WGS) entry which is preliminary data.</text>
</comment>
<keyword evidence="4" id="KW-1185">Reference proteome</keyword>
<dbReference type="PANTHER" id="PTHR12461">
    <property type="entry name" value="HYPOXIA-INDUCIBLE FACTOR 1 ALPHA INHIBITOR-RELATED"/>
    <property type="match status" value="1"/>
</dbReference>
<feature type="domain" description="JmjC" evidence="2">
    <location>
        <begin position="129"/>
        <end position="293"/>
    </location>
</feature>
<dbReference type="Proteomes" id="UP001159427">
    <property type="component" value="Unassembled WGS sequence"/>
</dbReference>
<dbReference type="Pfam" id="PF13621">
    <property type="entry name" value="Cupin_8"/>
    <property type="match status" value="1"/>
</dbReference>
<dbReference type="Gene3D" id="2.60.120.650">
    <property type="entry name" value="Cupin"/>
    <property type="match status" value="1"/>
</dbReference>
<dbReference type="Gene3D" id="1.10.238.10">
    <property type="entry name" value="EF-hand"/>
    <property type="match status" value="1"/>
</dbReference>
<dbReference type="InterPro" id="IPR003347">
    <property type="entry name" value="JmjC_dom"/>
</dbReference>
<dbReference type="SMART" id="SM00558">
    <property type="entry name" value="JmjC"/>
    <property type="match status" value="1"/>
</dbReference>
<evidence type="ECO:0000313" key="3">
    <source>
        <dbReference type="EMBL" id="CAH3028747.1"/>
    </source>
</evidence>
<evidence type="ECO:0000259" key="2">
    <source>
        <dbReference type="PROSITE" id="PS51184"/>
    </source>
</evidence>
<evidence type="ECO:0000256" key="1">
    <source>
        <dbReference type="SAM" id="SignalP"/>
    </source>
</evidence>
<protein>
    <recommendedName>
        <fullName evidence="2">JmjC domain-containing protein</fullName>
    </recommendedName>
</protein>
<dbReference type="PANTHER" id="PTHR12461:SF52">
    <property type="entry name" value="JMJC DOMAIN-CONTAINING PROTEIN"/>
    <property type="match status" value="1"/>
</dbReference>
<dbReference type="SUPFAM" id="SSF47473">
    <property type="entry name" value="EF-hand"/>
    <property type="match status" value="1"/>
</dbReference>
<name>A0ABN8MJN9_9CNID</name>